<dbReference type="GO" id="GO:0005576">
    <property type="term" value="C:extracellular region"/>
    <property type="evidence" value="ECO:0007669"/>
    <property type="project" value="UniProtKB-SubCell"/>
</dbReference>
<sequence length="455" mass="48150">MALNLKNSISIYTPSIISLSVIFMQCSLSLAQGLAPGSATWYGPPDGAGSGGACGFGTDVAQPPFSSMIAAGNANIFQSGHGCGHCYEIQCSAPQCSRQPVKVTITDECPGACNNVPFHFDLSGHAFGSMSKPGQADALRKLGQVDVKFRRVPCNYGGSKISFELDKQVSQYYFATAVELVNGDGDIGSMELKSKTSDKWIPMKQSWGAMWAANIDPSVKGPFSFKITTSTGKTLMVKNAQGGGFAPALATWYDDPEGPGSGGACGFDKDVGPPPYSGMISAGNAKIFLAGQGCGQPITVTITDECPGACNNVPYHFDLSGLAFGAMAKPGQANNLRQLGQVDIQYRRVSCNYGGAKIAFKIDQHINPYFFSSAIEYINGDGDIGSMQLRPANSDQWIPMQQSWGATWYANITSSTQGPLSFRITTLTSGKTVEADNAVPPNWVAGAKYISNANF</sequence>
<organism evidence="6 7">
    <name type="scientific">Heracleum sosnowskyi</name>
    <dbReference type="NCBI Taxonomy" id="360622"/>
    <lineage>
        <taxon>Eukaryota</taxon>
        <taxon>Viridiplantae</taxon>
        <taxon>Streptophyta</taxon>
        <taxon>Embryophyta</taxon>
        <taxon>Tracheophyta</taxon>
        <taxon>Spermatophyta</taxon>
        <taxon>Magnoliopsida</taxon>
        <taxon>eudicotyledons</taxon>
        <taxon>Gunneridae</taxon>
        <taxon>Pentapetalae</taxon>
        <taxon>asterids</taxon>
        <taxon>campanulids</taxon>
        <taxon>Apiales</taxon>
        <taxon>Apiaceae</taxon>
        <taxon>Apioideae</taxon>
        <taxon>apioid superclade</taxon>
        <taxon>Tordylieae</taxon>
        <taxon>Tordyliinae</taxon>
        <taxon>Heracleum</taxon>
    </lineage>
</organism>
<reference evidence="6" key="1">
    <citation type="submission" date="2023-02" db="EMBL/GenBank/DDBJ databases">
        <title>Genome of toxic invasive species Heracleum sosnowskyi carries increased number of genes despite the absence of recent whole-genome duplications.</title>
        <authorList>
            <person name="Schelkunov M."/>
            <person name="Shtratnikova V."/>
            <person name="Makarenko M."/>
            <person name="Klepikova A."/>
            <person name="Omelchenko D."/>
            <person name="Novikova G."/>
            <person name="Obukhova E."/>
            <person name="Bogdanov V."/>
            <person name="Penin A."/>
            <person name="Logacheva M."/>
        </authorList>
    </citation>
    <scope>NUCLEOTIDE SEQUENCE</scope>
    <source>
        <strain evidence="6">Hsosn_3</strain>
        <tissue evidence="6">Leaf</tissue>
    </source>
</reference>
<dbReference type="PROSITE" id="PS50842">
    <property type="entry name" value="EXPANSIN_EG45"/>
    <property type="match status" value="2"/>
</dbReference>
<dbReference type="Pfam" id="PF01357">
    <property type="entry name" value="Expansin_C"/>
    <property type="match status" value="2"/>
</dbReference>
<dbReference type="CDD" id="cd22275">
    <property type="entry name" value="DPBB_EXPB_N"/>
    <property type="match status" value="1"/>
</dbReference>
<protein>
    <submittedName>
        <fullName evidence="6">Uncharacterized protein</fullName>
    </submittedName>
</protein>
<keyword evidence="7" id="KW-1185">Reference proteome</keyword>
<dbReference type="InterPro" id="IPR036908">
    <property type="entry name" value="RlpA-like_sf"/>
</dbReference>
<evidence type="ECO:0000259" key="4">
    <source>
        <dbReference type="PROSITE" id="PS50842"/>
    </source>
</evidence>
<evidence type="ECO:0000313" key="7">
    <source>
        <dbReference type="Proteomes" id="UP001237642"/>
    </source>
</evidence>
<proteinExistence type="inferred from homology"/>
<feature type="domain" description="Expansin-like CBD" evidence="5">
    <location>
        <begin position="172"/>
        <end position="240"/>
    </location>
</feature>
<comment type="subcellular location">
    <subcellularLocation>
        <location evidence="1">Secreted</location>
    </subcellularLocation>
</comment>
<feature type="domain" description="Expansin-like EG45" evidence="4">
    <location>
        <begin position="262"/>
        <end position="356"/>
    </location>
</feature>
<dbReference type="SUPFAM" id="SSF50685">
    <property type="entry name" value="Barwin-like endoglucanases"/>
    <property type="match status" value="2"/>
</dbReference>
<evidence type="ECO:0000256" key="3">
    <source>
        <dbReference type="RuleBase" id="RU003460"/>
    </source>
</evidence>
<keyword evidence="2" id="KW-0964">Secreted</keyword>
<evidence type="ECO:0000259" key="5">
    <source>
        <dbReference type="PROSITE" id="PS50843"/>
    </source>
</evidence>
<evidence type="ECO:0000256" key="1">
    <source>
        <dbReference type="ARBA" id="ARBA00004613"/>
    </source>
</evidence>
<evidence type="ECO:0000313" key="6">
    <source>
        <dbReference type="EMBL" id="KAK1390176.1"/>
    </source>
</evidence>
<dbReference type="InterPro" id="IPR007112">
    <property type="entry name" value="Expansin/allergen_DPBB_dom"/>
</dbReference>
<dbReference type="PANTHER" id="PTHR31692">
    <property type="entry name" value="EXPANSIN-B3"/>
    <property type="match status" value="1"/>
</dbReference>
<dbReference type="Pfam" id="PF03330">
    <property type="entry name" value="DPBB_1"/>
    <property type="match status" value="2"/>
</dbReference>
<gene>
    <name evidence="6" type="ORF">POM88_018354</name>
</gene>
<dbReference type="Gene3D" id="2.40.40.10">
    <property type="entry name" value="RlpA-like domain"/>
    <property type="match status" value="2"/>
</dbReference>
<reference evidence="6" key="2">
    <citation type="submission" date="2023-05" db="EMBL/GenBank/DDBJ databases">
        <authorList>
            <person name="Schelkunov M.I."/>
        </authorList>
    </citation>
    <scope>NUCLEOTIDE SEQUENCE</scope>
    <source>
        <strain evidence="6">Hsosn_3</strain>
        <tissue evidence="6">Leaf</tissue>
    </source>
</reference>
<dbReference type="PROSITE" id="PS50843">
    <property type="entry name" value="EXPANSIN_CBD"/>
    <property type="match status" value="2"/>
</dbReference>
<comment type="similarity">
    <text evidence="3">Belongs to the expansin family.</text>
</comment>
<feature type="domain" description="Expansin-like CBD" evidence="5">
    <location>
        <begin position="369"/>
        <end position="451"/>
    </location>
</feature>
<dbReference type="InterPro" id="IPR007118">
    <property type="entry name" value="Expan_Lol_pI"/>
</dbReference>
<dbReference type="InterPro" id="IPR005795">
    <property type="entry name" value="LolPI"/>
</dbReference>
<dbReference type="InterPro" id="IPR007117">
    <property type="entry name" value="Expansin_CBD"/>
</dbReference>
<dbReference type="PRINTS" id="PR01225">
    <property type="entry name" value="EXPANSNFAMLY"/>
</dbReference>
<dbReference type="InterPro" id="IPR009009">
    <property type="entry name" value="RlpA-like_DPBB"/>
</dbReference>
<dbReference type="InterPro" id="IPR036749">
    <property type="entry name" value="Expansin_CBD_sf"/>
</dbReference>
<evidence type="ECO:0000256" key="2">
    <source>
        <dbReference type="ARBA" id="ARBA00022525"/>
    </source>
</evidence>
<dbReference type="PRINTS" id="PR00829">
    <property type="entry name" value="LOLP1ALLERGN"/>
</dbReference>
<dbReference type="AlphaFoldDB" id="A0AAD8ISQ5"/>
<dbReference type="Proteomes" id="UP001237642">
    <property type="component" value="Unassembled WGS sequence"/>
</dbReference>
<name>A0AAD8ISQ5_9APIA</name>
<dbReference type="Gene3D" id="2.60.40.760">
    <property type="entry name" value="Expansin, cellulose-binding-like domain"/>
    <property type="match status" value="2"/>
</dbReference>
<dbReference type="GO" id="GO:0009653">
    <property type="term" value="P:anatomical structure morphogenesis"/>
    <property type="evidence" value="ECO:0007669"/>
    <property type="project" value="UniProtKB-ARBA"/>
</dbReference>
<dbReference type="SUPFAM" id="SSF49590">
    <property type="entry name" value="PHL pollen allergen"/>
    <property type="match status" value="2"/>
</dbReference>
<dbReference type="EMBL" id="JAUIZM010000004">
    <property type="protein sequence ID" value="KAK1390176.1"/>
    <property type="molecule type" value="Genomic_DNA"/>
</dbReference>
<dbReference type="PANTHER" id="PTHR31692:SF56">
    <property type="entry name" value="EXPANSIN-B2-RELATED"/>
    <property type="match status" value="1"/>
</dbReference>
<feature type="domain" description="Expansin-like EG45" evidence="4">
    <location>
        <begin position="51"/>
        <end position="159"/>
    </location>
</feature>
<accession>A0AAD8ISQ5</accession>
<dbReference type="SMART" id="SM00837">
    <property type="entry name" value="DPBB_1"/>
    <property type="match status" value="1"/>
</dbReference>
<comment type="caution">
    <text evidence="6">The sequence shown here is derived from an EMBL/GenBank/DDBJ whole genome shotgun (WGS) entry which is preliminary data.</text>
</comment>